<dbReference type="EMBL" id="JAEAOA010000332">
    <property type="protein sequence ID" value="KAK3595310.1"/>
    <property type="molecule type" value="Genomic_DNA"/>
</dbReference>
<evidence type="ECO:0000256" key="9">
    <source>
        <dbReference type="SAM" id="MobiDB-lite"/>
    </source>
</evidence>
<reference evidence="11" key="1">
    <citation type="journal article" date="2021" name="Genome Biol. Evol.">
        <title>A High-Quality Reference Genome for a Parasitic Bivalve with Doubly Uniparental Inheritance (Bivalvia: Unionida).</title>
        <authorList>
            <person name="Smith C.H."/>
        </authorList>
    </citation>
    <scope>NUCLEOTIDE SEQUENCE</scope>
    <source>
        <strain evidence="11">CHS0354</strain>
    </source>
</reference>
<feature type="binding site" evidence="6">
    <location>
        <position position="716"/>
    </location>
    <ligand>
        <name>AMP</name>
        <dbReference type="ChEBI" id="CHEBI:456215"/>
    </ligand>
</feature>
<dbReference type="GO" id="GO:0004114">
    <property type="term" value="F:3',5'-cyclic-nucleotide phosphodiesterase activity"/>
    <property type="evidence" value="ECO:0007669"/>
    <property type="project" value="InterPro"/>
</dbReference>
<dbReference type="FunFam" id="3.30.450.40:FF:000031">
    <property type="entry name" value="Phosphodiesterase"/>
    <property type="match status" value="1"/>
</dbReference>
<feature type="binding site" evidence="7">
    <location>
        <position position="716"/>
    </location>
    <ligand>
        <name>Zn(2+)</name>
        <dbReference type="ChEBI" id="CHEBI:29105"/>
        <label>1</label>
    </ligand>
</feature>
<dbReference type="PROSITE" id="PS00126">
    <property type="entry name" value="PDEASE_I_1"/>
    <property type="match status" value="1"/>
</dbReference>
<name>A0AAE0SNQ5_9BIVA</name>
<dbReference type="PROSITE" id="PS51845">
    <property type="entry name" value="PDEASE_I_2"/>
    <property type="match status" value="1"/>
</dbReference>
<dbReference type="FunFam" id="1.10.1300.10:FF:000003">
    <property type="entry name" value="Phosphodiesterase"/>
    <property type="match status" value="1"/>
</dbReference>
<dbReference type="InterPro" id="IPR002073">
    <property type="entry name" value="PDEase_catalytic_dom"/>
</dbReference>
<keyword evidence="2" id="KW-0140">cGMP</keyword>
<feature type="binding site" evidence="6">
    <location>
        <position position="606"/>
    </location>
    <ligand>
        <name>AMP</name>
        <dbReference type="ChEBI" id="CHEBI:456215"/>
    </ligand>
</feature>
<gene>
    <name evidence="11" type="ORF">CHS0354_004461</name>
</gene>
<dbReference type="Pfam" id="PF01590">
    <property type="entry name" value="GAF"/>
    <property type="match status" value="2"/>
</dbReference>
<reference evidence="11" key="3">
    <citation type="submission" date="2023-05" db="EMBL/GenBank/DDBJ databases">
        <authorList>
            <person name="Smith C.H."/>
        </authorList>
    </citation>
    <scope>NUCLEOTIDE SEQUENCE</scope>
    <source>
        <strain evidence="11">CHS0354</strain>
        <tissue evidence="11">Mantle</tissue>
    </source>
</reference>
<dbReference type="PANTHER" id="PTHR11347">
    <property type="entry name" value="CYCLIC NUCLEOTIDE PHOSPHODIESTERASE"/>
    <property type="match status" value="1"/>
</dbReference>
<evidence type="ECO:0000256" key="8">
    <source>
        <dbReference type="RuleBase" id="RU363067"/>
    </source>
</evidence>
<dbReference type="EC" id="3.1.4.-" evidence="8"/>
<evidence type="ECO:0000256" key="3">
    <source>
        <dbReference type="ARBA" id="ARBA00022723"/>
    </source>
</evidence>
<proteinExistence type="inferred from homology"/>
<keyword evidence="12" id="KW-1185">Reference proteome</keyword>
<feature type="binding site" evidence="7">
    <location>
        <position position="606"/>
    </location>
    <ligand>
        <name>Zn(2+)</name>
        <dbReference type="ChEBI" id="CHEBI:29105"/>
        <label>1</label>
    </ligand>
</feature>
<dbReference type="GO" id="GO:0046872">
    <property type="term" value="F:metal ion binding"/>
    <property type="evidence" value="ECO:0007669"/>
    <property type="project" value="UniProtKB-KW"/>
</dbReference>
<feature type="binding site" evidence="7">
    <location>
        <position position="569"/>
    </location>
    <ligand>
        <name>Zn(2+)</name>
        <dbReference type="ChEBI" id="CHEBI:29105"/>
        <label>1</label>
    </ligand>
</feature>
<dbReference type="Pfam" id="PF00233">
    <property type="entry name" value="PDEase_I"/>
    <property type="match status" value="1"/>
</dbReference>
<keyword evidence="4 8" id="KW-0378">Hydrolase</keyword>
<dbReference type="InterPro" id="IPR029016">
    <property type="entry name" value="GAF-like_dom_sf"/>
</dbReference>
<organism evidence="11 12">
    <name type="scientific">Potamilus streckersoni</name>
    <dbReference type="NCBI Taxonomy" id="2493646"/>
    <lineage>
        <taxon>Eukaryota</taxon>
        <taxon>Metazoa</taxon>
        <taxon>Spiralia</taxon>
        <taxon>Lophotrochozoa</taxon>
        <taxon>Mollusca</taxon>
        <taxon>Bivalvia</taxon>
        <taxon>Autobranchia</taxon>
        <taxon>Heteroconchia</taxon>
        <taxon>Palaeoheterodonta</taxon>
        <taxon>Unionida</taxon>
        <taxon>Unionoidea</taxon>
        <taxon>Unionidae</taxon>
        <taxon>Ambleminae</taxon>
        <taxon>Lampsilini</taxon>
        <taxon>Potamilus</taxon>
    </lineage>
</organism>
<dbReference type="InterPro" id="IPR036971">
    <property type="entry name" value="PDEase_catalytic_dom_sf"/>
</dbReference>
<dbReference type="InterPro" id="IPR023174">
    <property type="entry name" value="PDEase_CS"/>
</dbReference>
<dbReference type="Gene3D" id="3.30.450.40">
    <property type="match status" value="2"/>
</dbReference>
<feature type="binding site" evidence="7">
    <location>
        <position position="606"/>
    </location>
    <ligand>
        <name>Zn(2+)</name>
        <dbReference type="ChEBI" id="CHEBI:29105"/>
        <label>2</label>
    </ligand>
</feature>
<dbReference type="Proteomes" id="UP001195483">
    <property type="component" value="Unassembled WGS sequence"/>
</dbReference>
<dbReference type="InterPro" id="IPR003018">
    <property type="entry name" value="GAF"/>
</dbReference>
<dbReference type="SMART" id="SM00065">
    <property type="entry name" value="GAF"/>
    <property type="match status" value="2"/>
</dbReference>
<feature type="binding site" evidence="6">
    <location>
        <begin position="565"/>
        <end position="569"/>
    </location>
    <ligand>
        <name>AMP</name>
        <dbReference type="ChEBI" id="CHEBI:456215"/>
    </ligand>
</feature>
<feature type="binding site" evidence="6">
    <location>
        <position position="769"/>
    </location>
    <ligand>
        <name>AMP</name>
        <dbReference type="ChEBI" id="CHEBI:456215"/>
    </ligand>
</feature>
<evidence type="ECO:0000313" key="11">
    <source>
        <dbReference type="EMBL" id="KAK3595310.1"/>
    </source>
</evidence>
<protein>
    <recommendedName>
        <fullName evidence="8">Phosphodiesterase</fullName>
        <ecNumber evidence="8">3.1.4.-</ecNumber>
    </recommendedName>
</protein>
<evidence type="ECO:0000256" key="6">
    <source>
        <dbReference type="PIRSR" id="PIRSR623088-2"/>
    </source>
</evidence>
<feature type="compositionally biased region" description="Basic and acidic residues" evidence="9">
    <location>
        <begin position="827"/>
        <end position="853"/>
    </location>
</feature>
<keyword evidence="3 7" id="KW-0479">Metal-binding</keyword>
<evidence type="ECO:0000256" key="1">
    <source>
        <dbReference type="ARBA" id="ARBA00007648"/>
    </source>
</evidence>
<feature type="compositionally biased region" description="Basic residues" evidence="9">
    <location>
        <begin position="868"/>
        <end position="881"/>
    </location>
</feature>
<sequence length="894" mass="101647">MGSVTEEAVAQFLQGNHHFLQKWLKNQASENMRKDIINWAMPPSTEADETSKIPQDTMNPISSSYFKSYLDGERKRKVVDKNRNKLLDMSDNELLMELIRDIASELDVGVLCHKILQNVNILTGSDRGSLFLVRGTKENKILVSKLFDVTNTSTLEESLHTAANEIKVPFGRGIVGYVAQTKGTVNIKEAYEDSRFNQEVDKRTGYRTHSILCMPIVNHENDVVGVAQIINKTSGTHEFTAQDEQVFKQYLMFCGIGLTNAQLFEMSVQEYKRNKLLLQLAKGVFEEQSNLEKLVQKIMLESQDLLKCERCSVYLVDNTSIHDPSNQMDNKTEFLKFHSIKEVVFTKAFDLFAKDGGSINVPSAQELERSRNTEIAKHVVVNGQSISVPDLELDGRFGKGPFVDADGFKTKSILCMPIFTSNRIVIGVTHFINKLNGQPFDESDVSIIEAFSIFTGLGIHNCQMYENACRLMAKQTVALEIMSYHATAQREETDKIMQSKIPSAKEIGLYTFEFNDLPMSDDETVRAVISMFQDAGIIERYKVPYDVMVRWTCSVKKNYRPVTYHNWRHAFNVAQTMFTMLYTGGLRPIFEDIEEFAMLVACLCHDLDHRGTNNAFQVKVASPLAMLYSTSVMEHHHFDHCIMILNSQGNNILQHLSTEEYKSCIKTLEHCILSTDLALYFKKRGDFKKMVETGVPDFKNKTHRYLLIAMMMTACDVAAITKPWEVQHQIAQLVANEFFEQGDIEKKQLGQTPIAMMDREKQHELPKMQVGFIDAICLPVYELFAKLSHKLSPLYEGVLNNKKNWQALADGKEKANKENENIVLPKIESEKEKSNVSKPSEKKEIKDQTKEQDSQLNSGKINELKSGKTSKMRSRSFKKKGQKSDKKTAVCSLV</sequence>
<comment type="cofactor">
    <cofactor evidence="8">
        <name>a divalent metal cation</name>
        <dbReference type="ChEBI" id="CHEBI:60240"/>
    </cofactor>
    <text evidence="8">Binds 2 divalent metal cations per subunit. Site 1 may preferentially bind zinc ions, while site 2 has a preference for magnesium and/or manganese ions.</text>
</comment>
<reference evidence="11" key="2">
    <citation type="journal article" date="2021" name="Genome Biol. Evol.">
        <title>Developing a high-quality reference genome for a parasitic bivalve with doubly uniparental inheritance (Bivalvia: Unionida).</title>
        <authorList>
            <person name="Smith C.H."/>
        </authorList>
    </citation>
    <scope>NUCLEOTIDE SEQUENCE</scope>
    <source>
        <strain evidence="11">CHS0354</strain>
        <tissue evidence="11">Mantle</tissue>
    </source>
</reference>
<dbReference type="SUPFAM" id="SSF109604">
    <property type="entry name" value="HD-domain/PDEase-like"/>
    <property type="match status" value="1"/>
</dbReference>
<evidence type="ECO:0000256" key="2">
    <source>
        <dbReference type="ARBA" id="ARBA00022535"/>
    </source>
</evidence>
<accession>A0AAE0SNQ5</accession>
<dbReference type="Gene3D" id="1.10.1300.10">
    <property type="entry name" value="3'5'-cyclic nucleotide phosphodiesterase, catalytic domain"/>
    <property type="match status" value="1"/>
</dbReference>
<dbReference type="AlphaFoldDB" id="A0AAE0SNQ5"/>
<dbReference type="GO" id="GO:0007165">
    <property type="term" value="P:signal transduction"/>
    <property type="evidence" value="ECO:0007669"/>
    <property type="project" value="InterPro"/>
</dbReference>
<evidence type="ECO:0000313" key="12">
    <source>
        <dbReference type="Proteomes" id="UP001195483"/>
    </source>
</evidence>
<evidence type="ECO:0000259" key="10">
    <source>
        <dbReference type="PROSITE" id="PS51845"/>
    </source>
</evidence>
<dbReference type="GO" id="GO:0046068">
    <property type="term" value="P:cGMP metabolic process"/>
    <property type="evidence" value="ECO:0007669"/>
    <property type="project" value="UniProtKB-ARBA"/>
</dbReference>
<dbReference type="InterPro" id="IPR023088">
    <property type="entry name" value="PDEase"/>
</dbReference>
<dbReference type="CDD" id="cd00077">
    <property type="entry name" value="HDc"/>
    <property type="match status" value="1"/>
</dbReference>
<evidence type="ECO:0000256" key="7">
    <source>
        <dbReference type="PIRSR" id="PIRSR623088-3"/>
    </source>
</evidence>
<feature type="domain" description="PDEase" evidence="10">
    <location>
        <begin position="489"/>
        <end position="812"/>
    </location>
</feature>
<dbReference type="SMART" id="SM00471">
    <property type="entry name" value="HDc"/>
    <property type="match status" value="1"/>
</dbReference>
<feature type="region of interest" description="Disordered" evidence="9">
    <location>
        <begin position="825"/>
        <end position="894"/>
    </location>
</feature>
<dbReference type="InterPro" id="IPR003607">
    <property type="entry name" value="HD/PDEase_dom"/>
</dbReference>
<evidence type="ECO:0000256" key="5">
    <source>
        <dbReference type="PIRSR" id="PIRSR623088-1"/>
    </source>
</evidence>
<dbReference type="PRINTS" id="PR00387">
    <property type="entry name" value="PDIESTERASE1"/>
</dbReference>
<dbReference type="SUPFAM" id="SSF55781">
    <property type="entry name" value="GAF domain-like"/>
    <property type="match status" value="2"/>
</dbReference>
<evidence type="ECO:0000256" key="4">
    <source>
        <dbReference type="ARBA" id="ARBA00022801"/>
    </source>
</evidence>
<comment type="similarity">
    <text evidence="1 8">Belongs to the cyclic nucleotide phosphodiesterase family.</text>
</comment>
<comment type="caution">
    <text evidence="11">The sequence shown here is derived from an EMBL/GenBank/DDBJ whole genome shotgun (WGS) entry which is preliminary data.</text>
</comment>
<feature type="binding site" evidence="7">
    <location>
        <position position="605"/>
    </location>
    <ligand>
        <name>Zn(2+)</name>
        <dbReference type="ChEBI" id="CHEBI:29105"/>
        <label>1</label>
    </ligand>
</feature>
<feature type="active site" description="Proton donor" evidence="5">
    <location>
        <position position="565"/>
    </location>
</feature>